<organism evidence="1 2">
    <name type="scientific">Liparis tanakae</name>
    <name type="common">Tanaka's snailfish</name>
    <dbReference type="NCBI Taxonomy" id="230148"/>
    <lineage>
        <taxon>Eukaryota</taxon>
        <taxon>Metazoa</taxon>
        <taxon>Chordata</taxon>
        <taxon>Craniata</taxon>
        <taxon>Vertebrata</taxon>
        <taxon>Euteleostomi</taxon>
        <taxon>Actinopterygii</taxon>
        <taxon>Neopterygii</taxon>
        <taxon>Teleostei</taxon>
        <taxon>Neoteleostei</taxon>
        <taxon>Acanthomorphata</taxon>
        <taxon>Eupercaria</taxon>
        <taxon>Perciformes</taxon>
        <taxon>Cottioidei</taxon>
        <taxon>Cottales</taxon>
        <taxon>Liparidae</taxon>
        <taxon>Liparis</taxon>
    </lineage>
</organism>
<dbReference type="AlphaFoldDB" id="A0A4Z2DZX1"/>
<protein>
    <submittedName>
        <fullName evidence="1">Uncharacterized protein</fullName>
    </submittedName>
</protein>
<evidence type="ECO:0000313" key="1">
    <source>
        <dbReference type="EMBL" id="TNN22075.1"/>
    </source>
</evidence>
<name>A0A4Z2DZX1_9TELE</name>
<gene>
    <name evidence="1" type="ORF">EYF80_067812</name>
</gene>
<reference evidence="1 2" key="1">
    <citation type="submission" date="2019-03" db="EMBL/GenBank/DDBJ databases">
        <title>First draft genome of Liparis tanakae, snailfish: a comprehensive survey of snailfish specific genes.</title>
        <authorList>
            <person name="Kim W."/>
            <person name="Song I."/>
            <person name="Jeong J.-H."/>
            <person name="Kim D."/>
            <person name="Kim S."/>
            <person name="Ryu S."/>
            <person name="Song J.Y."/>
            <person name="Lee S.K."/>
        </authorList>
    </citation>
    <scope>NUCLEOTIDE SEQUENCE [LARGE SCALE GENOMIC DNA]</scope>
    <source>
        <tissue evidence="1">Muscle</tissue>
    </source>
</reference>
<dbReference type="Proteomes" id="UP000314294">
    <property type="component" value="Unassembled WGS sequence"/>
</dbReference>
<sequence>MKDAEVAVTQEQGAEFRFQGYEVSINSVC</sequence>
<dbReference type="EMBL" id="SRLO01024351">
    <property type="protein sequence ID" value="TNN22075.1"/>
    <property type="molecule type" value="Genomic_DNA"/>
</dbReference>
<proteinExistence type="predicted"/>
<comment type="caution">
    <text evidence="1">The sequence shown here is derived from an EMBL/GenBank/DDBJ whole genome shotgun (WGS) entry which is preliminary data.</text>
</comment>
<accession>A0A4Z2DZX1</accession>
<keyword evidence="2" id="KW-1185">Reference proteome</keyword>
<evidence type="ECO:0000313" key="2">
    <source>
        <dbReference type="Proteomes" id="UP000314294"/>
    </source>
</evidence>